<dbReference type="EMBL" id="GL883025">
    <property type="protein sequence ID" value="EGG15888.1"/>
    <property type="molecule type" value="Genomic_DNA"/>
</dbReference>
<keyword evidence="2" id="KW-1185">Reference proteome</keyword>
<dbReference type="RefSeq" id="XP_004352213.1">
    <property type="nucleotide sequence ID" value="XM_004352161.1"/>
</dbReference>
<gene>
    <name evidence="1" type="ORF">DFA_09557</name>
</gene>
<evidence type="ECO:0000313" key="2">
    <source>
        <dbReference type="Proteomes" id="UP000007797"/>
    </source>
</evidence>
<protein>
    <submittedName>
        <fullName evidence="1">Uncharacterized protein</fullName>
    </submittedName>
</protein>
<name>F4Q7Y8_CACFS</name>
<dbReference type="GeneID" id="14868054"/>
<sequence length="519" mass="57954">MSIVNDRLNESTKMLLLSLFIYSIISLNAHLVNSAIWIIRQYSSTIQENEAAICSSGNFICSTAGTPTRHITKIDMFTYDTTTTGLLPDPSLIAFDFPEMAEIQIRALQLVKLGSKNILTFINNINMPVISKITITSDASVTLIPEGYTIGLPSLKFLTIQGTYLIQDMVPFNFGPVIEQVRIPVNGYVSFDPSIVHTMLNTLNLQLRLPSTQLALTIPHQSFPVLQTSSTEVVTNYATDHHPFSLTMDAKPFQFYFRDNKLQDIPWNNLVAGQPNILLDVRLNPTLVTTTVPQSFCKNRLFIEGCPNITNVPDCLKCYQKDPLVFRTSIPLDPSFICPISFYNDTILTVGGFGDLFGVNIGYGNLDSTSFLNAIIPNSHLRYYDMLKQSGPARTVSLTLNNNYPEYKYDFTVLEVGIIIQTDSVGLAGQFPNQTCRFISFPNLINPSLAHTIKINHDIDCVISSTVAPFSLLFCNTTGHSFSPGQNVTYTISNAHYTSVDRYMIIPCNYLINTYIYIN</sequence>
<reference evidence="2" key="1">
    <citation type="journal article" date="2011" name="Genome Res.">
        <title>Phylogeny-wide analysis of social amoeba genomes highlights ancient origins for complex intercellular communication.</title>
        <authorList>
            <person name="Heidel A.J."/>
            <person name="Lawal H.M."/>
            <person name="Felder M."/>
            <person name="Schilde C."/>
            <person name="Helps N.R."/>
            <person name="Tunggal B."/>
            <person name="Rivero F."/>
            <person name="John U."/>
            <person name="Schleicher M."/>
            <person name="Eichinger L."/>
            <person name="Platzer M."/>
            <person name="Noegel A.A."/>
            <person name="Schaap P."/>
            <person name="Gloeckner G."/>
        </authorList>
    </citation>
    <scope>NUCLEOTIDE SEQUENCE [LARGE SCALE GENOMIC DNA]</scope>
    <source>
        <strain evidence="2">SH3</strain>
    </source>
</reference>
<organism evidence="1 2">
    <name type="scientific">Cavenderia fasciculata</name>
    <name type="common">Slime mold</name>
    <name type="synonym">Dictyostelium fasciculatum</name>
    <dbReference type="NCBI Taxonomy" id="261658"/>
    <lineage>
        <taxon>Eukaryota</taxon>
        <taxon>Amoebozoa</taxon>
        <taxon>Evosea</taxon>
        <taxon>Eumycetozoa</taxon>
        <taxon>Dictyostelia</taxon>
        <taxon>Acytosteliales</taxon>
        <taxon>Cavenderiaceae</taxon>
        <taxon>Cavenderia</taxon>
    </lineage>
</organism>
<dbReference type="AlphaFoldDB" id="F4Q7Y8"/>
<evidence type="ECO:0000313" key="1">
    <source>
        <dbReference type="EMBL" id="EGG15888.1"/>
    </source>
</evidence>
<accession>F4Q7Y8</accession>
<dbReference type="KEGG" id="dfa:DFA_09557"/>
<proteinExistence type="predicted"/>
<dbReference type="Proteomes" id="UP000007797">
    <property type="component" value="Unassembled WGS sequence"/>
</dbReference>